<proteinExistence type="predicted"/>
<protein>
    <submittedName>
        <fullName evidence="3">Restriction endonuclease</fullName>
    </submittedName>
</protein>
<evidence type="ECO:0000313" key="4">
    <source>
        <dbReference type="Proteomes" id="UP001596989"/>
    </source>
</evidence>
<accession>A0ABW3HL57</accession>
<keyword evidence="3" id="KW-0255">Endonuclease</keyword>
<gene>
    <name evidence="3" type="ORF">ACFQ2I_02345</name>
</gene>
<dbReference type="Pfam" id="PF04471">
    <property type="entry name" value="Mrr_cat"/>
    <property type="match status" value="1"/>
</dbReference>
<dbReference type="GO" id="GO:0004519">
    <property type="term" value="F:endonuclease activity"/>
    <property type="evidence" value="ECO:0007669"/>
    <property type="project" value="UniProtKB-KW"/>
</dbReference>
<dbReference type="InterPro" id="IPR011335">
    <property type="entry name" value="Restrct_endonuc-II-like"/>
</dbReference>
<dbReference type="Proteomes" id="UP001596989">
    <property type="component" value="Unassembled WGS sequence"/>
</dbReference>
<sequence length="225" mass="25667">MGAKAISLYIAISVFIIVLLIGLILYLKISRKEEPKTITSISENYDLKTVGIAEIDRMLDGSEFEMYLYRLFIELGYQGVYKTTNSRDFGADLVFTDREGVRNVVQAKRYSIDNPVGISAVQEVFSCMRYYKARKAIVIASAKYTEPCETLAGINGVKLLDRSDLIKMIDDFKKDDIQAIKDRIESEPRMILESWSEVNSGVLHEIRKDYKAEKYVKAVIGKYNK</sequence>
<organism evidence="3 4">
    <name type="scientific">Paenibacillus chungangensis</name>
    <dbReference type="NCBI Taxonomy" id="696535"/>
    <lineage>
        <taxon>Bacteria</taxon>
        <taxon>Bacillati</taxon>
        <taxon>Bacillota</taxon>
        <taxon>Bacilli</taxon>
        <taxon>Bacillales</taxon>
        <taxon>Paenibacillaceae</taxon>
        <taxon>Paenibacillus</taxon>
    </lineage>
</organism>
<keyword evidence="4" id="KW-1185">Reference proteome</keyword>
<feature type="transmembrane region" description="Helical" evidence="1">
    <location>
        <begin position="6"/>
        <end position="27"/>
    </location>
</feature>
<dbReference type="SUPFAM" id="SSF52980">
    <property type="entry name" value="Restriction endonuclease-like"/>
    <property type="match status" value="1"/>
</dbReference>
<dbReference type="Gene3D" id="3.40.1350.10">
    <property type="match status" value="1"/>
</dbReference>
<dbReference type="RefSeq" id="WP_377561878.1">
    <property type="nucleotide sequence ID" value="NZ_JBHTJZ010000004.1"/>
</dbReference>
<evidence type="ECO:0000256" key="1">
    <source>
        <dbReference type="SAM" id="Phobius"/>
    </source>
</evidence>
<dbReference type="EMBL" id="JBHTJZ010000004">
    <property type="protein sequence ID" value="MFD0958225.1"/>
    <property type="molecule type" value="Genomic_DNA"/>
</dbReference>
<comment type="caution">
    <text evidence="3">The sequence shown here is derived from an EMBL/GenBank/DDBJ whole genome shotgun (WGS) entry which is preliminary data.</text>
</comment>
<keyword evidence="1" id="KW-0812">Transmembrane</keyword>
<name>A0ABW3HL57_9BACL</name>
<dbReference type="InterPro" id="IPR011856">
    <property type="entry name" value="tRNA_endonuc-like_dom_sf"/>
</dbReference>
<dbReference type="PANTHER" id="PTHR30015">
    <property type="entry name" value="MRR RESTRICTION SYSTEM PROTEIN"/>
    <property type="match status" value="1"/>
</dbReference>
<reference evidence="4" key="1">
    <citation type="journal article" date="2019" name="Int. J. Syst. Evol. Microbiol.">
        <title>The Global Catalogue of Microorganisms (GCM) 10K type strain sequencing project: providing services to taxonomists for standard genome sequencing and annotation.</title>
        <authorList>
            <consortium name="The Broad Institute Genomics Platform"/>
            <consortium name="The Broad Institute Genome Sequencing Center for Infectious Disease"/>
            <person name="Wu L."/>
            <person name="Ma J."/>
        </authorList>
    </citation>
    <scope>NUCLEOTIDE SEQUENCE [LARGE SCALE GENOMIC DNA]</scope>
    <source>
        <strain evidence="4">CCUG 59129</strain>
    </source>
</reference>
<dbReference type="InterPro" id="IPR007560">
    <property type="entry name" value="Restrct_endonuc_IV_Mrr"/>
</dbReference>
<dbReference type="PANTHER" id="PTHR30015:SF6">
    <property type="entry name" value="SLL1429 PROTEIN"/>
    <property type="match status" value="1"/>
</dbReference>
<dbReference type="InterPro" id="IPR052906">
    <property type="entry name" value="Type_IV_Methyl-Rstrct_Enzyme"/>
</dbReference>
<keyword evidence="1" id="KW-0472">Membrane</keyword>
<feature type="domain" description="Restriction endonuclease type IV Mrr" evidence="2">
    <location>
        <begin position="59"/>
        <end position="169"/>
    </location>
</feature>
<evidence type="ECO:0000313" key="3">
    <source>
        <dbReference type="EMBL" id="MFD0958225.1"/>
    </source>
</evidence>
<evidence type="ECO:0000259" key="2">
    <source>
        <dbReference type="Pfam" id="PF04471"/>
    </source>
</evidence>
<keyword evidence="3" id="KW-0540">Nuclease</keyword>
<keyword evidence="3" id="KW-0378">Hydrolase</keyword>
<keyword evidence="1" id="KW-1133">Transmembrane helix</keyword>